<sequence>MQVFKRPLDGRAAAKMAAGFFVLALLLQLPGNVPYDGIIVWYEAETHTLFAQHPAALVLIWRLSEMVVRGPALFTALQLASLWLAVGLLLARHRPPAWAATLFCAVLLVWPPLLATAGVTVKDVFGAHLVLLAFALAAGKNPARWFAAFAVGTLAFLLRYQFGLILPLLAIAWWPERDRRTAFAGAAGIVVVFVLVNAAVAALFVKAGPGDVLLSLRKMAIFDIAGTVAHDPSTPLTVFAREHLDTVRLTREMRAQYSPVRVDTLWQTKDSGTITPTSGVFGRLYYVPDRVVLEQWRRVASERPGAFLQHRMAAFARVIGLGDIWRCRPLTPGISTLPRPAVAAVGAQAFAPALSAKIMTSHIFPVSLTFRAVVYLGLLLLVLIVGCRDARLLAGFALAYEFSFFLLPQACEVRYAYPVMLAAIVAGAMALQRRLI</sequence>
<feature type="transmembrane region" description="Helical" evidence="1">
    <location>
        <begin position="72"/>
        <end position="91"/>
    </location>
</feature>
<keyword evidence="1" id="KW-1133">Transmembrane helix</keyword>
<dbReference type="RefSeq" id="WP_166934949.1">
    <property type="nucleotide sequence ID" value="NZ_BAAADD010000009.1"/>
</dbReference>
<keyword evidence="1" id="KW-0812">Transmembrane</keyword>
<feature type="transmembrane region" description="Helical" evidence="1">
    <location>
        <begin position="182"/>
        <end position="205"/>
    </location>
</feature>
<reference evidence="2 3" key="1">
    <citation type="journal article" date="2019" name="Int. J. Syst. Evol. Microbiol.">
        <title>The Global Catalogue of Microorganisms (GCM) 10K type strain sequencing project: providing services to taxonomists for standard genome sequencing and annotation.</title>
        <authorList>
            <consortium name="The Broad Institute Genomics Platform"/>
            <consortium name="The Broad Institute Genome Sequencing Center for Infectious Disease"/>
            <person name="Wu L."/>
            <person name="Ma J."/>
        </authorList>
    </citation>
    <scope>NUCLEOTIDE SEQUENCE [LARGE SCALE GENOMIC DNA]</scope>
    <source>
        <strain evidence="2 3">JCM 15089</strain>
    </source>
</reference>
<keyword evidence="3" id="KW-1185">Reference proteome</keyword>
<organism evidence="2 3">
    <name type="scientific">Rhizomicrobium electricum</name>
    <dbReference type="NCBI Taxonomy" id="480070"/>
    <lineage>
        <taxon>Bacteria</taxon>
        <taxon>Pseudomonadati</taxon>
        <taxon>Pseudomonadota</taxon>
        <taxon>Alphaproteobacteria</taxon>
        <taxon>Micropepsales</taxon>
        <taxon>Micropepsaceae</taxon>
        <taxon>Rhizomicrobium</taxon>
    </lineage>
</organism>
<name>A0ABN1F2V7_9PROT</name>
<dbReference type="Proteomes" id="UP001499951">
    <property type="component" value="Unassembled WGS sequence"/>
</dbReference>
<feature type="transmembrane region" description="Helical" evidence="1">
    <location>
        <begin position="97"/>
        <end position="117"/>
    </location>
</feature>
<evidence type="ECO:0008006" key="4">
    <source>
        <dbReference type="Google" id="ProtNLM"/>
    </source>
</evidence>
<feature type="transmembrane region" description="Helical" evidence="1">
    <location>
        <begin position="392"/>
        <end position="409"/>
    </location>
</feature>
<evidence type="ECO:0000313" key="3">
    <source>
        <dbReference type="Proteomes" id="UP001499951"/>
    </source>
</evidence>
<dbReference type="EMBL" id="BAAADD010000009">
    <property type="protein sequence ID" value="GAA0581005.1"/>
    <property type="molecule type" value="Genomic_DNA"/>
</dbReference>
<feature type="transmembrane region" description="Helical" evidence="1">
    <location>
        <begin position="12"/>
        <end position="33"/>
    </location>
</feature>
<evidence type="ECO:0000256" key="1">
    <source>
        <dbReference type="SAM" id="Phobius"/>
    </source>
</evidence>
<gene>
    <name evidence="2" type="ORF">GCM10008942_32310</name>
</gene>
<feature type="transmembrane region" description="Helical" evidence="1">
    <location>
        <begin position="145"/>
        <end position="170"/>
    </location>
</feature>
<evidence type="ECO:0000313" key="2">
    <source>
        <dbReference type="EMBL" id="GAA0581005.1"/>
    </source>
</evidence>
<keyword evidence="1" id="KW-0472">Membrane</keyword>
<proteinExistence type="predicted"/>
<feature type="transmembrane region" description="Helical" evidence="1">
    <location>
        <begin position="363"/>
        <end position="385"/>
    </location>
</feature>
<feature type="transmembrane region" description="Helical" evidence="1">
    <location>
        <begin position="415"/>
        <end position="431"/>
    </location>
</feature>
<protein>
    <recommendedName>
        <fullName evidence="4">Glycosyltransferase RgtA/B/C/D-like domain-containing protein</fullName>
    </recommendedName>
</protein>
<accession>A0ABN1F2V7</accession>
<comment type="caution">
    <text evidence="2">The sequence shown here is derived from an EMBL/GenBank/DDBJ whole genome shotgun (WGS) entry which is preliminary data.</text>
</comment>